<proteinExistence type="predicted"/>
<organism evidence="2 3">
    <name type="scientific">Neoarthrinium moseri</name>
    <dbReference type="NCBI Taxonomy" id="1658444"/>
    <lineage>
        <taxon>Eukaryota</taxon>
        <taxon>Fungi</taxon>
        <taxon>Dikarya</taxon>
        <taxon>Ascomycota</taxon>
        <taxon>Pezizomycotina</taxon>
        <taxon>Sordariomycetes</taxon>
        <taxon>Xylariomycetidae</taxon>
        <taxon>Amphisphaeriales</taxon>
        <taxon>Apiosporaceae</taxon>
        <taxon>Neoarthrinium</taxon>
    </lineage>
</organism>
<accession>A0A9P9WGI9</accession>
<evidence type="ECO:0000313" key="2">
    <source>
        <dbReference type="EMBL" id="KAI1861884.1"/>
    </source>
</evidence>
<dbReference type="PANTHER" id="PTHR33112:SF12">
    <property type="entry name" value="HETEROKARYON INCOMPATIBILITY DOMAIN-CONTAINING PROTEIN"/>
    <property type="match status" value="1"/>
</dbReference>
<comment type="caution">
    <text evidence="2">The sequence shown here is derived from an EMBL/GenBank/DDBJ whole genome shotgun (WGS) entry which is preliminary data.</text>
</comment>
<dbReference type="AlphaFoldDB" id="A0A9P9WGI9"/>
<evidence type="ECO:0000313" key="3">
    <source>
        <dbReference type="Proteomes" id="UP000829685"/>
    </source>
</evidence>
<evidence type="ECO:0000259" key="1">
    <source>
        <dbReference type="Pfam" id="PF06985"/>
    </source>
</evidence>
<reference evidence="2" key="1">
    <citation type="submission" date="2021-03" db="EMBL/GenBank/DDBJ databases">
        <title>Revisited historic fungal species revealed as producer of novel bioactive compounds through whole genome sequencing and comparative genomics.</title>
        <authorList>
            <person name="Vignolle G.A."/>
            <person name="Hochenegger N."/>
            <person name="Mach R.L."/>
            <person name="Mach-Aigner A.R."/>
            <person name="Javad Rahimi M."/>
            <person name="Salim K.A."/>
            <person name="Chan C.M."/>
            <person name="Lim L.B.L."/>
            <person name="Cai F."/>
            <person name="Druzhinina I.S."/>
            <person name="U'Ren J.M."/>
            <person name="Derntl C."/>
        </authorList>
    </citation>
    <scope>NUCLEOTIDE SEQUENCE</scope>
    <source>
        <strain evidence="2">TUCIM 5799</strain>
    </source>
</reference>
<dbReference type="Proteomes" id="UP000829685">
    <property type="component" value="Unassembled WGS sequence"/>
</dbReference>
<keyword evidence="3" id="KW-1185">Reference proteome</keyword>
<protein>
    <recommendedName>
        <fullName evidence="1">Heterokaryon incompatibility domain-containing protein</fullName>
    </recommendedName>
</protein>
<sequence>MDTLCVNCQHVGHSIAQCPAPLGKSIQGKTGAQDDQPVSEEYLQSLANPRDELCQRCAEIDIINWLNEDVEDEMAPDGEATNRRGLENRQANMKLWRDLGPLKSLALRSSCPLCRMIFRVFPVPAEDESLEASYFLRPVRAYNRHGQSLPPGPQAEELGRTAALYVSVESRHGSVAGVAHFFGDPKALLVSQSEKTFGLSNRNPAPNHPACSVRYRGSLCDLDLLRTWLRVCETEHGELCHVEWSEKLLICKVIDVEERKVVPCPQDCRYTALSYVWGAVEVKPGALEGRYLPQTIEDAITVTKALGVRYLWVDALCSDQRPSPEKMEQLRMMDLIYSCAVFILAAVDGGDGDWGLPGVSTKRAHRERQGREVVAGAELLSTLPSLAHEIPNTKWNTRAWTMQENLLGNRKLYFSRSQVMWFCNSGVSYESMDDATNMNKFMHIPDNAYDVDPKRLRKLYNEHPELRRKYADEQFTRLVDMYTPRQMTNDSDSLNACLGILSLLERAVLPTGFVYGLPLKEFPQSLRWIHTNKSVSHESLMARRRPSHPSWSFVGWEGMAVYTNPLILAQGEYHDESVDAVVSYCDIDGQCLLLDGFRFKLEVRKQPFDDAYIPGTDVYLGQLQEGVASHKMTLPPGVFDFLLIERFRFRYGPDRPIRHTLYLLMLEAQDNGSFRRKTMVRLYVEPGIESQTEYIDLTKAREKVNLT</sequence>
<feature type="domain" description="Heterokaryon incompatibility" evidence="1">
    <location>
        <begin position="270"/>
        <end position="404"/>
    </location>
</feature>
<dbReference type="EMBL" id="JAFIMR010000028">
    <property type="protein sequence ID" value="KAI1861884.1"/>
    <property type="molecule type" value="Genomic_DNA"/>
</dbReference>
<dbReference type="Pfam" id="PF06985">
    <property type="entry name" value="HET"/>
    <property type="match status" value="1"/>
</dbReference>
<dbReference type="PANTHER" id="PTHR33112">
    <property type="entry name" value="DOMAIN PROTEIN, PUTATIVE-RELATED"/>
    <property type="match status" value="1"/>
</dbReference>
<gene>
    <name evidence="2" type="ORF">JX265_009387</name>
</gene>
<name>A0A9P9WGI9_9PEZI</name>
<dbReference type="InterPro" id="IPR010730">
    <property type="entry name" value="HET"/>
</dbReference>